<reference evidence="3 4" key="1">
    <citation type="journal article" date="2008" name="Proc. Natl. Acad. Sci. U.S.A.">
        <title>The genome of Cyanothece 51142, a unicellular diazotrophic cyanobacterium important in the marine nitrogen cycle.</title>
        <authorList>
            <person name="Welsh E.A."/>
            <person name="Liberton M."/>
            <person name="Stoeckel J."/>
            <person name="Loh T."/>
            <person name="Elvitigala T."/>
            <person name="Wang C."/>
            <person name="Wollam A."/>
            <person name="Fulton R.S."/>
            <person name="Clifton S.W."/>
            <person name="Jacobs J.M."/>
            <person name="Aurora R."/>
            <person name="Ghosh B.K."/>
            <person name="Sherman L.A."/>
            <person name="Smith R.D."/>
            <person name="Wilson R.K."/>
            <person name="Pakrasi H.B."/>
        </authorList>
    </citation>
    <scope>NUCLEOTIDE SEQUENCE [LARGE SCALE GENOMIC DNA]</scope>
    <source>
        <strain evidence="4">ATCC 51142 / BH68</strain>
    </source>
</reference>
<dbReference type="InterPro" id="IPR004303">
    <property type="entry name" value="PAD"/>
</dbReference>
<dbReference type="HOGENOM" id="CLU_021911_0_0_3"/>
<keyword evidence="4" id="KW-1185">Reference proteome</keyword>
<dbReference type="PIRSF" id="PIRSF001247">
    <property type="entry name" value="Protein-arginine_deiminase"/>
    <property type="match status" value="1"/>
</dbReference>
<accession>B1WZU7</accession>
<dbReference type="PANTHER" id="PTHR10837">
    <property type="entry name" value="PEPTIDYLARGININE DEIMINASE"/>
    <property type="match status" value="1"/>
</dbReference>
<protein>
    <submittedName>
        <fullName evidence="3">Protein-arginine deiminase</fullName>
    </submittedName>
</protein>
<dbReference type="eggNOG" id="COG1193">
    <property type="taxonomic scope" value="Bacteria"/>
</dbReference>
<gene>
    <name evidence="3" type="ordered locus">cce_3498</name>
</gene>
<dbReference type="EMBL" id="CP000806">
    <property type="protein sequence ID" value="ACB52846.1"/>
    <property type="molecule type" value="Genomic_DNA"/>
</dbReference>
<dbReference type="SUPFAM" id="SSF55909">
    <property type="entry name" value="Pentein"/>
    <property type="match status" value="1"/>
</dbReference>
<organism evidence="3 4">
    <name type="scientific">Crocosphaera subtropica (strain ATCC 51142 / BH68)</name>
    <name type="common">Cyanothece sp. (strain ATCC 51142)</name>
    <dbReference type="NCBI Taxonomy" id="43989"/>
    <lineage>
        <taxon>Bacteria</taxon>
        <taxon>Bacillati</taxon>
        <taxon>Cyanobacteriota</taxon>
        <taxon>Cyanophyceae</taxon>
        <taxon>Oscillatoriophycideae</taxon>
        <taxon>Chroococcales</taxon>
        <taxon>Aphanothecaceae</taxon>
        <taxon>Crocosphaera</taxon>
        <taxon>Crocosphaera subtropica</taxon>
    </lineage>
</organism>
<dbReference type="PANTHER" id="PTHR10837:SF8">
    <property type="entry name" value="PROTEIN-ARGININE DEIMINASE"/>
    <property type="match status" value="1"/>
</dbReference>
<name>B1WZU7_CROS5</name>
<sequence>MMRNFKITPLSSNSRVNRSSHEVVLVTGQLINIPIKHLIDSSVEWVELKVRGELRVKQANLSVLLSEKVLISPKDLADSLIVQGNTYSEELDDRSLTINLLDKQQNLIVSYGLYFTVLRICLDVDADRDGVVEENNPNKGNWKQGKDGYGAILLVNSDRDRPEAHEEDYHLKGLLEIKDCSLMVVRKVGPKRLPSQYDLRVWVSEENAPYLRIFDQLETNYGHELVGHGHQQGNLIKQDITKDIFLAVEGLHYRDIDFDGIIFINLSLVKDNEILYTDRVRFQVAPWIMTPHTLSPQTVYIARIASGSNYKMIEQMRFVVGASKAQLEVVSSIRYRNDRWMQDEIEFGYSESPGHFMYVVLNSPRDRGLDEFPEEELLGIDVGHITRKNPEATTLDSFGNLEVSPPVTVDGVDYPFGRILFGGNHSDAPEYSTRMVKNIRDFLYAQKIQPPIELFCDWLEVGHIDEFMTFVPTKTAKGFKLILTSPNKYYEIIQALKEQHQTELTQRTRIGDMSITDLLSNQELLQDNQRFQRYIDWNRDILKQKLGLREDDIIDIPGLFQGAGHQKRAETFFPNMVNMLVLDNHLAIPKPFGPKINEECQIEACVKNLLEPFGCTCYFIDNWEPYFLGRGEIHCGTNTRRKPFQTKWWEIASDLTEHQQPNNY</sequence>
<dbReference type="AlphaFoldDB" id="B1WZU7"/>
<dbReference type="STRING" id="43989.cce_3498"/>
<dbReference type="InterPro" id="IPR013733">
    <property type="entry name" value="Prot_Arg_deaminase_cen_dom"/>
</dbReference>
<evidence type="ECO:0000313" key="4">
    <source>
        <dbReference type="Proteomes" id="UP000001203"/>
    </source>
</evidence>
<dbReference type="GO" id="GO:0005737">
    <property type="term" value="C:cytoplasm"/>
    <property type="evidence" value="ECO:0007669"/>
    <property type="project" value="InterPro"/>
</dbReference>
<dbReference type="GO" id="GO:0005509">
    <property type="term" value="F:calcium ion binding"/>
    <property type="evidence" value="ECO:0007669"/>
    <property type="project" value="InterPro"/>
</dbReference>
<dbReference type="Proteomes" id="UP000001203">
    <property type="component" value="Chromosome circular"/>
</dbReference>
<dbReference type="KEGG" id="cyt:cce_3498"/>
<dbReference type="Gene3D" id="3.75.10.10">
    <property type="entry name" value="L-arginine/glycine Amidinotransferase, Chain A"/>
    <property type="match status" value="1"/>
</dbReference>
<dbReference type="Pfam" id="PF08527">
    <property type="entry name" value="PAD_M"/>
    <property type="match status" value="1"/>
</dbReference>
<dbReference type="SUPFAM" id="SSF110083">
    <property type="entry name" value="Peptidylarginine deiminase Pad4, middle domain"/>
    <property type="match status" value="1"/>
</dbReference>
<feature type="domain" description="Protein-arginine deiminase C-terminal" evidence="1">
    <location>
        <begin position="275"/>
        <end position="650"/>
    </location>
</feature>
<dbReference type="Gene3D" id="2.60.40.1700">
    <property type="entry name" value="Protein-arginine deiminase, central domain"/>
    <property type="match status" value="1"/>
</dbReference>
<feature type="domain" description="Protein-arginine deiminase (PAD) central" evidence="2">
    <location>
        <begin position="119"/>
        <end position="270"/>
    </location>
</feature>
<evidence type="ECO:0000259" key="2">
    <source>
        <dbReference type="Pfam" id="PF08527"/>
    </source>
</evidence>
<dbReference type="GO" id="GO:0004668">
    <property type="term" value="F:protein-arginine deiminase activity"/>
    <property type="evidence" value="ECO:0007669"/>
    <property type="project" value="InterPro"/>
</dbReference>
<dbReference type="Pfam" id="PF03068">
    <property type="entry name" value="PAD"/>
    <property type="match status" value="1"/>
</dbReference>
<dbReference type="InterPro" id="IPR013530">
    <property type="entry name" value="PAD_C"/>
</dbReference>
<evidence type="ECO:0000259" key="1">
    <source>
        <dbReference type="Pfam" id="PF03068"/>
    </source>
</evidence>
<dbReference type="InterPro" id="IPR036556">
    <property type="entry name" value="PAD_central_sf"/>
</dbReference>
<evidence type="ECO:0000313" key="3">
    <source>
        <dbReference type="EMBL" id="ACB52846.1"/>
    </source>
</evidence>
<proteinExistence type="predicted"/>